<dbReference type="Proteomes" id="UP000029661">
    <property type="component" value="Chromosome"/>
</dbReference>
<evidence type="ECO:0000313" key="3">
    <source>
        <dbReference type="EMBL" id="CEL24173.1"/>
    </source>
</evidence>
<sequence>MRRSLLNPILAFGILIIIIISFSFVGNNIEGYFPPQKPEEISALSIGDTVVSGMKVVDDAKVRKVPVLYHFEYLQSLLEEEKYPQIISGFLTGTMETPLSILANGSISSQGVAQGFEGPGYLSVQGQKLVVNPPQTFVWGYKTEYTVGVKTKDGVEIREGGKSGELLKTIAASDIKNDTIPHEYVSITTFTKWYNKSSVGDYIYLDYSLNGFNDGRNQVVPEDIKTFFGDSVVTYMKNYPSGSPVMAYMGTHNENVTSSYTEALGSHPEYGDSARAYNAMSFARAWNGTIIPPKTGSNGKENIGFEPCIDPNATGGSAVHGVCPAARSLRGATTSAGLPLPSGIRWDELAIAYDTSPTVGVKVYNNLNYPIKIVMWTEGSGAGLVIHAEIVRLT</sequence>
<dbReference type="OrthoDB" id="76191at2157"/>
<organism evidence="2 4">
    <name type="scientific">Methanobacterium formicicum</name>
    <dbReference type="NCBI Taxonomy" id="2162"/>
    <lineage>
        <taxon>Archaea</taxon>
        <taxon>Methanobacteriati</taxon>
        <taxon>Methanobacteriota</taxon>
        <taxon>Methanomada group</taxon>
        <taxon>Methanobacteria</taxon>
        <taxon>Methanobacteriales</taxon>
        <taxon>Methanobacteriaceae</taxon>
        <taxon>Methanobacterium</taxon>
    </lineage>
</organism>
<dbReference type="GeneID" id="26738783"/>
<dbReference type="EMBL" id="CP006933">
    <property type="protein sequence ID" value="AIS32638.1"/>
    <property type="molecule type" value="Genomic_DNA"/>
</dbReference>
<name>A0A089ZIN3_METFO</name>
<dbReference type="EMBL" id="LN734822">
    <property type="protein sequence ID" value="CEL24173.1"/>
    <property type="molecule type" value="Genomic_DNA"/>
</dbReference>
<gene>
    <name evidence="2" type="ORF">BRM9_1830</name>
    <name evidence="3" type="ORF">MB9_0526</name>
</gene>
<keyword evidence="1" id="KW-0472">Membrane</keyword>
<evidence type="ECO:0000313" key="5">
    <source>
        <dbReference type="Proteomes" id="UP000062768"/>
    </source>
</evidence>
<evidence type="ECO:0000313" key="2">
    <source>
        <dbReference type="EMBL" id="AIS32638.1"/>
    </source>
</evidence>
<dbReference type="AlphaFoldDB" id="A0A089ZIN3"/>
<dbReference type="KEGG" id="mfc:BRM9_1830"/>
<keyword evidence="1" id="KW-1133">Transmembrane helix</keyword>
<evidence type="ECO:0000313" key="4">
    <source>
        <dbReference type="Proteomes" id="UP000029661"/>
    </source>
</evidence>
<proteinExistence type="predicted"/>
<feature type="transmembrane region" description="Helical" evidence="1">
    <location>
        <begin position="5"/>
        <end position="25"/>
    </location>
</feature>
<reference evidence="3" key="2">
    <citation type="submission" date="2014-09" db="EMBL/GenBank/DDBJ databases">
        <authorList>
            <person name="Bishop-Lilly K.A."/>
            <person name="Broomall S.M."/>
            <person name="Chain P.S."/>
            <person name="Chertkov O."/>
            <person name="Coyne S.R."/>
            <person name="Daligault H.E."/>
            <person name="Davenport K.W."/>
            <person name="Erkkila T."/>
            <person name="Frey K.G."/>
            <person name="Gibbons H.S."/>
            <person name="Gu W."/>
            <person name="Jaissle J."/>
            <person name="Johnson S.L."/>
            <person name="Koroleva G.I."/>
            <person name="Ladner J.T."/>
            <person name="Lo C.-C."/>
            <person name="Minogue T.D."/>
            <person name="Munk C."/>
            <person name="Palacios G.F."/>
            <person name="Redden C.L."/>
            <person name="Rosenzweig C.N."/>
            <person name="Scholz M.B."/>
            <person name="Teshima H."/>
            <person name="Xu Y."/>
        </authorList>
    </citation>
    <scope>NUCLEOTIDE SEQUENCE</scope>
    <source>
        <strain evidence="3">Mb9</strain>
    </source>
</reference>
<dbReference type="PATRIC" id="fig|2162.10.peg.546"/>
<keyword evidence="1" id="KW-0812">Transmembrane</keyword>
<keyword evidence="5" id="KW-1185">Reference proteome</keyword>
<dbReference type="STRING" id="2162.BRM9_1830"/>
<accession>A0A089ZIN3</accession>
<reference evidence="2" key="1">
    <citation type="submission" date="2013-12" db="EMBL/GenBank/DDBJ databases">
        <title>The complete genome sequence of Methanobacterium sp. BRM9.</title>
        <authorList>
            <consortium name="Pastoral Greenhouse Gas Research Consortium"/>
            <person name="Kelly W.J."/>
            <person name="Leahy S.C."/>
            <person name="Perry R."/>
            <person name="Li D."/>
            <person name="Altermann E."/>
            <person name="Lambie S.C."/>
            <person name="Attwood G.T."/>
        </authorList>
    </citation>
    <scope>NUCLEOTIDE SEQUENCE [LARGE SCALE GENOMIC DNA]</scope>
    <source>
        <strain evidence="2">BRM9</strain>
    </source>
</reference>
<evidence type="ECO:0000256" key="1">
    <source>
        <dbReference type="SAM" id="Phobius"/>
    </source>
</evidence>
<dbReference type="RefSeq" id="WP_048085548.1">
    <property type="nucleotide sequence ID" value="NZ_CP006933.1"/>
</dbReference>
<protein>
    <submittedName>
        <fullName evidence="2">Uncharacterized protein</fullName>
    </submittedName>
</protein>
<dbReference type="Proteomes" id="UP000062768">
    <property type="component" value="Chromosome I"/>
</dbReference>